<gene>
    <name evidence="2" type="ORF">N479_13100</name>
</gene>
<dbReference type="InterPro" id="IPR036249">
    <property type="entry name" value="Thioredoxin-like_sf"/>
</dbReference>
<evidence type="ECO:0000259" key="1">
    <source>
        <dbReference type="Pfam" id="PF01323"/>
    </source>
</evidence>
<evidence type="ECO:0000313" key="3">
    <source>
        <dbReference type="Proteomes" id="UP000033434"/>
    </source>
</evidence>
<dbReference type="PATRIC" id="fig|1129367.4.peg.2443"/>
<comment type="caution">
    <text evidence="2">The sequence shown here is derived from an EMBL/GenBank/DDBJ whole genome shotgun (WGS) entry which is preliminary data.</text>
</comment>
<dbReference type="Gene3D" id="1.10.472.60">
    <property type="entry name" value="putative protein disulfide isomerase domain"/>
    <property type="match status" value="1"/>
</dbReference>
<dbReference type="CDD" id="cd03025">
    <property type="entry name" value="DsbA_FrnE_like"/>
    <property type="match status" value="1"/>
</dbReference>
<dbReference type="PANTHER" id="PTHR13887">
    <property type="entry name" value="GLUTATHIONE S-TRANSFERASE KAPPA"/>
    <property type="match status" value="1"/>
</dbReference>
<proteinExistence type="predicted"/>
<dbReference type="AlphaFoldDB" id="A0A0F6ACP1"/>
<dbReference type="PANTHER" id="PTHR13887:SF54">
    <property type="entry name" value="DSBA FAMILY PROTEIN"/>
    <property type="match status" value="1"/>
</dbReference>
<sequence>MRFVYVMDPMCAWCYGFQPELEAFLSGHSSARVDWVMGGLAPDNSEPMEQSLRETIASYWHQIEQRTQVSFNHDYWHQNTPYRSTYQACRAVIVAQNMRENSAEAMSKAIQAAYYQQATNPSLDATLAACAVSIGLDEAQFLSSLNAQDTENQLQQHLAITRQLQVGGFPALFYVTDENHAHALTLGYCQASELSERFRQILKEQ</sequence>
<dbReference type="SUPFAM" id="SSF52833">
    <property type="entry name" value="Thioredoxin-like"/>
    <property type="match status" value="1"/>
</dbReference>
<protein>
    <recommendedName>
        <fullName evidence="1">DSBA-like thioredoxin domain-containing protein</fullName>
    </recommendedName>
</protein>
<reference evidence="2 3" key="1">
    <citation type="journal article" date="2015" name="BMC Genomics">
        <title>Genome mining reveals unlocked bioactive potential of marine Gram-negative bacteria.</title>
        <authorList>
            <person name="Machado H."/>
            <person name="Sonnenschein E.C."/>
            <person name="Melchiorsen J."/>
            <person name="Gram L."/>
        </authorList>
    </citation>
    <scope>NUCLEOTIDE SEQUENCE [LARGE SCALE GENOMIC DNA]</scope>
    <source>
        <strain evidence="2 3">S4054</strain>
    </source>
</reference>
<dbReference type="Proteomes" id="UP000033434">
    <property type="component" value="Unassembled WGS sequence"/>
</dbReference>
<name>A0A0F6ACP1_9GAMM</name>
<dbReference type="InterPro" id="IPR001853">
    <property type="entry name" value="DSBA-like_thioredoxin_dom"/>
</dbReference>
<dbReference type="GO" id="GO:0016491">
    <property type="term" value="F:oxidoreductase activity"/>
    <property type="evidence" value="ECO:0007669"/>
    <property type="project" value="InterPro"/>
</dbReference>
<dbReference type="Pfam" id="PF01323">
    <property type="entry name" value="DSBA"/>
    <property type="match status" value="1"/>
</dbReference>
<organism evidence="2 3">
    <name type="scientific">Pseudoalteromonas luteoviolacea S4054</name>
    <dbReference type="NCBI Taxonomy" id="1129367"/>
    <lineage>
        <taxon>Bacteria</taxon>
        <taxon>Pseudomonadati</taxon>
        <taxon>Pseudomonadota</taxon>
        <taxon>Gammaproteobacteria</taxon>
        <taxon>Alteromonadales</taxon>
        <taxon>Pseudoalteromonadaceae</taxon>
        <taxon>Pseudoalteromonas</taxon>
    </lineage>
</organism>
<dbReference type="Gene3D" id="3.40.30.10">
    <property type="entry name" value="Glutaredoxin"/>
    <property type="match status" value="1"/>
</dbReference>
<feature type="domain" description="DSBA-like thioredoxin" evidence="1">
    <location>
        <begin position="7"/>
        <end position="174"/>
    </location>
</feature>
<accession>A0A0F6ACP1</accession>
<dbReference type="RefSeq" id="WP_046356087.1">
    <property type="nucleotide sequence ID" value="NZ_AUXW01000144.1"/>
</dbReference>
<dbReference type="EMBL" id="AUXW01000144">
    <property type="protein sequence ID" value="KKE83591.1"/>
    <property type="molecule type" value="Genomic_DNA"/>
</dbReference>
<evidence type="ECO:0000313" key="2">
    <source>
        <dbReference type="EMBL" id="KKE83591.1"/>
    </source>
</evidence>